<gene>
    <name evidence="2" type="ORF">M413DRAFT_445517</name>
</gene>
<feature type="domain" description="Hemerythrin-like" evidence="1">
    <location>
        <begin position="35"/>
        <end position="155"/>
    </location>
</feature>
<dbReference type="CDD" id="cd12108">
    <property type="entry name" value="Hr-like"/>
    <property type="match status" value="1"/>
</dbReference>
<dbReference type="AlphaFoldDB" id="A0A0C3CBE1"/>
<dbReference type="InterPro" id="IPR012312">
    <property type="entry name" value="Hemerythrin-like"/>
</dbReference>
<dbReference type="Pfam" id="PF01814">
    <property type="entry name" value="Hemerythrin"/>
    <property type="match status" value="1"/>
</dbReference>
<reference evidence="2 3" key="1">
    <citation type="submission" date="2014-04" db="EMBL/GenBank/DDBJ databases">
        <authorList>
            <consortium name="DOE Joint Genome Institute"/>
            <person name="Kuo A."/>
            <person name="Gay G."/>
            <person name="Dore J."/>
            <person name="Kohler A."/>
            <person name="Nagy L.G."/>
            <person name="Floudas D."/>
            <person name="Copeland A."/>
            <person name="Barry K.W."/>
            <person name="Cichocki N."/>
            <person name="Veneault-Fourrey C."/>
            <person name="LaButti K."/>
            <person name="Lindquist E.A."/>
            <person name="Lipzen A."/>
            <person name="Lundell T."/>
            <person name="Morin E."/>
            <person name="Murat C."/>
            <person name="Sun H."/>
            <person name="Tunlid A."/>
            <person name="Henrissat B."/>
            <person name="Grigoriev I.V."/>
            <person name="Hibbett D.S."/>
            <person name="Martin F."/>
            <person name="Nordberg H.P."/>
            <person name="Cantor M.N."/>
            <person name="Hua S.X."/>
        </authorList>
    </citation>
    <scope>NUCLEOTIDE SEQUENCE [LARGE SCALE GENOMIC DNA]</scope>
    <source>
        <strain evidence="3">h7</strain>
    </source>
</reference>
<dbReference type="PANTHER" id="PTHR38048">
    <property type="entry name" value="EXPRESSED PROTEIN"/>
    <property type="match status" value="1"/>
</dbReference>
<name>A0A0C3CBE1_HEBCY</name>
<dbReference type="Gene3D" id="1.20.120.520">
    <property type="entry name" value="nmb1532 protein domain like"/>
    <property type="match status" value="1"/>
</dbReference>
<dbReference type="HOGENOM" id="CLU_066708_1_0_1"/>
<dbReference type="Proteomes" id="UP000053424">
    <property type="component" value="Unassembled WGS sequence"/>
</dbReference>
<organism evidence="2 3">
    <name type="scientific">Hebeloma cylindrosporum</name>
    <dbReference type="NCBI Taxonomy" id="76867"/>
    <lineage>
        <taxon>Eukaryota</taxon>
        <taxon>Fungi</taxon>
        <taxon>Dikarya</taxon>
        <taxon>Basidiomycota</taxon>
        <taxon>Agaricomycotina</taxon>
        <taxon>Agaricomycetes</taxon>
        <taxon>Agaricomycetidae</taxon>
        <taxon>Agaricales</taxon>
        <taxon>Agaricineae</taxon>
        <taxon>Hymenogastraceae</taxon>
        <taxon>Hebeloma</taxon>
    </lineage>
</organism>
<protein>
    <recommendedName>
        <fullName evidence="1">Hemerythrin-like domain-containing protein</fullName>
    </recommendedName>
</protein>
<dbReference type="InterPro" id="IPR053206">
    <property type="entry name" value="Dimeric_xanthone_biosynth"/>
</dbReference>
<evidence type="ECO:0000313" key="3">
    <source>
        <dbReference type="Proteomes" id="UP000053424"/>
    </source>
</evidence>
<dbReference type="EMBL" id="KN831780">
    <property type="protein sequence ID" value="KIM41534.1"/>
    <property type="molecule type" value="Genomic_DNA"/>
</dbReference>
<keyword evidence="3" id="KW-1185">Reference proteome</keyword>
<evidence type="ECO:0000259" key="1">
    <source>
        <dbReference type="Pfam" id="PF01814"/>
    </source>
</evidence>
<accession>A0A0C3CBE1</accession>
<dbReference type="STRING" id="686832.A0A0C3CBE1"/>
<sequence length="249" mass="28491">MSTENAAPRFPLIPITYSPDWDYSNHVTIFSIEMTMIHNVFIRGLNSIYENAPSIPASSSDVIPFVGYALAWVSNIHDHHHGEEDIVFPFLQENFPDDMHKNIEEHKTFRGGLDALEEYLKAVQQGTKGVKWDGEKVKALIEAFGDGLVEHLHEEIPTISPERLSQVDHDGLAKMVAVHNEHIKNLPMATAHVHVFTHHDFETYPSWPPLPAPVSWFVRNVLYFRRHSFWKFAPYSRTGKPQTYVAPSQ</sequence>
<dbReference type="PANTHER" id="PTHR38048:SF2">
    <property type="entry name" value="HEMERYTHRIN-LIKE DOMAIN-CONTAINING PROTEIN"/>
    <property type="match status" value="1"/>
</dbReference>
<reference evidence="3" key="2">
    <citation type="submission" date="2015-01" db="EMBL/GenBank/DDBJ databases">
        <title>Evolutionary Origins and Diversification of the Mycorrhizal Mutualists.</title>
        <authorList>
            <consortium name="DOE Joint Genome Institute"/>
            <consortium name="Mycorrhizal Genomics Consortium"/>
            <person name="Kohler A."/>
            <person name="Kuo A."/>
            <person name="Nagy L.G."/>
            <person name="Floudas D."/>
            <person name="Copeland A."/>
            <person name="Barry K.W."/>
            <person name="Cichocki N."/>
            <person name="Veneault-Fourrey C."/>
            <person name="LaButti K."/>
            <person name="Lindquist E.A."/>
            <person name="Lipzen A."/>
            <person name="Lundell T."/>
            <person name="Morin E."/>
            <person name="Murat C."/>
            <person name="Riley R."/>
            <person name="Ohm R."/>
            <person name="Sun H."/>
            <person name="Tunlid A."/>
            <person name="Henrissat B."/>
            <person name="Grigoriev I.V."/>
            <person name="Hibbett D.S."/>
            <person name="Martin F."/>
        </authorList>
    </citation>
    <scope>NUCLEOTIDE SEQUENCE [LARGE SCALE GENOMIC DNA]</scope>
    <source>
        <strain evidence="3">h7</strain>
    </source>
</reference>
<proteinExistence type="predicted"/>
<evidence type="ECO:0000313" key="2">
    <source>
        <dbReference type="EMBL" id="KIM41534.1"/>
    </source>
</evidence>
<dbReference type="OrthoDB" id="58416at2759"/>